<proteinExistence type="predicted"/>
<dbReference type="InterPro" id="IPR050747">
    <property type="entry name" value="Mitochondrial_chaperone_BCS1"/>
</dbReference>
<dbReference type="Pfam" id="PF25568">
    <property type="entry name" value="AAA_lid_At3g28540"/>
    <property type="match status" value="1"/>
</dbReference>
<keyword evidence="3" id="KW-1185">Reference proteome</keyword>
<sequence>MANYSKFSIYDLELASICHNSELRRLLVSTSNRSILVIEILIVALSCRTDNLVDMCSMRVACTNHKERLDSALLRPGRRMDMHIHMSYCTPSAFRNLVSNYLGMNINDDHNLFLEIDELMTEVQVTPAEIAEELMRNEDADISLDGLIKFLQRKKIEVVEDEARVGDTKRKTMTETETEDEDDQHNFINNCKTKKMTSIEVK</sequence>
<organism evidence="2 3">
    <name type="scientific">Dipteronia dyeriana</name>
    <dbReference type="NCBI Taxonomy" id="168575"/>
    <lineage>
        <taxon>Eukaryota</taxon>
        <taxon>Viridiplantae</taxon>
        <taxon>Streptophyta</taxon>
        <taxon>Embryophyta</taxon>
        <taxon>Tracheophyta</taxon>
        <taxon>Spermatophyta</taxon>
        <taxon>Magnoliopsida</taxon>
        <taxon>eudicotyledons</taxon>
        <taxon>Gunneridae</taxon>
        <taxon>Pentapetalae</taxon>
        <taxon>rosids</taxon>
        <taxon>malvids</taxon>
        <taxon>Sapindales</taxon>
        <taxon>Sapindaceae</taxon>
        <taxon>Hippocastanoideae</taxon>
        <taxon>Acereae</taxon>
        <taxon>Dipteronia</taxon>
    </lineage>
</organism>
<feature type="domain" description="AAA+ ATPase At3g28540-like C-terminal" evidence="1">
    <location>
        <begin position="89"/>
        <end position="158"/>
    </location>
</feature>
<dbReference type="AlphaFoldDB" id="A0AAD9TJH4"/>
<protein>
    <recommendedName>
        <fullName evidence="1">AAA+ ATPase At3g28540-like C-terminal domain-containing protein</fullName>
    </recommendedName>
</protein>
<dbReference type="InterPro" id="IPR058017">
    <property type="entry name" value="At3g28540-like_C"/>
</dbReference>
<evidence type="ECO:0000259" key="1">
    <source>
        <dbReference type="Pfam" id="PF25568"/>
    </source>
</evidence>
<dbReference type="EMBL" id="JANJYI010000009">
    <property type="protein sequence ID" value="KAK2636739.1"/>
    <property type="molecule type" value="Genomic_DNA"/>
</dbReference>
<dbReference type="Gene3D" id="6.10.280.40">
    <property type="match status" value="1"/>
</dbReference>
<name>A0AAD9TJH4_9ROSI</name>
<comment type="caution">
    <text evidence="2">The sequence shown here is derived from an EMBL/GenBank/DDBJ whole genome shotgun (WGS) entry which is preliminary data.</text>
</comment>
<dbReference type="InterPro" id="IPR027417">
    <property type="entry name" value="P-loop_NTPase"/>
</dbReference>
<dbReference type="Proteomes" id="UP001280121">
    <property type="component" value="Unassembled WGS sequence"/>
</dbReference>
<dbReference type="SUPFAM" id="SSF52540">
    <property type="entry name" value="P-loop containing nucleoside triphosphate hydrolases"/>
    <property type="match status" value="1"/>
</dbReference>
<evidence type="ECO:0000313" key="3">
    <source>
        <dbReference type="Proteomes" id="UP001280121"/>
    </source>
</evidence>
<dbReference type="PANTHER" id="PTHR23070">
    <property type="entry name" value="BCS1 AAA-TYPE ATPASE"/>
    <property type="match status" value="1"/>
</dbReference>
<accession>A0AAD9TJH4</accession>
<gene>
    <name evidence="2" type="ORF">Ddye_031531</name>
</gene>
<evidence type="ECO:0000313" key="2">
    <source>
        <dbReference type="EMBL" id="KAK2636739.1"/>
    </source>
</evidence>
<reference evidence="2" key="1">
    <citation type="journal article" date="2023" name="Plant J.">
        <title>Genome sequences and population genomics provide insights into the demographic history, inbreeding, and mutation load of two 'living fossil' tree species of Dipteronia.</title>
        <authorList>
            <person name="Feng Y."/>
            <person name="Comes H.P."/>
            <person name="Chen J."/>
            <person name="Zhu S."/>
            <person name="Lu R."/>
            <person name="Zhang X."/>
            <person name="Li P."/>
            <person name="Qiu J."/>
            <person name="Olsen K.M."/>
            <person name="Qiu Y."/>
        </authorList>
    </citation>
    <scope>NUCLEOTIDE SEQUENCE</scope>
    <source>
        <strain evidence="2">KIB01</strain>
    </source>
</reference>